<dbReference type="Gene3D" id="3.90.1720.10">
    <property type="entry name" value="endopeptidase domain like (from Nostoc punctiforme)"/>
    <property type="match status" value="1"/>
</dbReference>
<dbReference type="HOGENOM" id="CLU_100909_2_0_9"/>
<gene>
    <name evidence="1" type="ordered locus">Bcell_2783</name>
</gene>
<dbReference type="InterPro" id="IPR038765">
    <property type="entry name" value="Papain-like_cys_pep_sf"/>
</dbReference>
<sequence>MDKKVYILLTDTGTVFTKTIKQYTKAPYNHSSIAFDEHLLELYSFGRKNPRNPLYAGFIKEDILNGTYKLYPQTTCSVYEIIVTDRQIEKMKRMIGLFERKKDQMIYNIFGVIGVALREPLEPRGSYFCSQFVSELLERAGIKLWNKIPALVTPDDFRRSDKTKLVYEGLLLDYPPLKKAAK</sequence>
<accession>E6TW81</accession>
<dbReference type="STRING" id="649639.Bcell_2783"/>
<dbReference type="KEGG" id="bco:Bcell_2783"/>
<dbReference type="eggNOG" id="ENOG502ZBXK">
    <property type="taxonomic scope" value="Bacteria"/>
</dbReference>
<keyword evidence="2" id="KW-1185">Reference proteome</keyword>
<dbReference type="RefSeq" id="WP_013489370.1">
    <property type="nucleotide sequence ID" value="NC_014829.1"/>
</dbReference>
<dbReference type="SUPFAM" id="SSF54001">
    <property type="entry name" value="Cysteine proteinases"/>
    <property type="match status" value="1"/>
</dbReference>
<evidence type="ECO:0000313" key="2">
    <source>
        <dbReference type="Proteomes" id="UP000001401"/>
    </source>
</evidence>
<name>E6TW81_EVAC2</name>
<protein>
    <submittedName>
        <fullName evidence="1">Uncharacterized protein</fullName>
    </submittedName>
</protein>
<organism evidence="1 2">
    <name type="scientific">Evansella cellulosilytica (strain ATCC 21833 / DSM 2522 / FERM P-1141 / JCM 9156 / N-4)</name>
    <name type="common">Bacillus cellulosilyticus</name>
    <dbReference type="NCBI Taxonomy" id="649639"/>
    <lineage>
        <taxon>Bacteria</taxon>
        <taxon>Bacillati</taxon>
        <taxon>Bacillota</taxon>
        <taxon>Bacilli</taxon>
        <taxon>Bacillales</taxon>
        <taxon>Bacillaceae</taxon>
        <taxon>Evansella</taxon>
    </lineage>
</organism>
<dbReference type="OrthoDB" id="1645744at2"/>
<dbReference type="EMBL" id="CP002394">
    <property type="protein sequence ID" value="ADU31037.1"/>
    <property type="molecule type" value="Genomic_DNA"/>
</dbReference>
<reference evidence="1" key="1">
    <citation type="submission" date="2010-12" db="EMBL/GenBank/DDBJ databases">
        <title>Complete sequence of Bacillus cellulosilyticus DSM 2522.</title>
        <authorList>
            <consortium name="US DOE Joint Genome Institute"/>
            <person name="Lucas S."/>
            <person name="Copeland A."/>
            <person name="Lapidus A."/>
            <person name="Cheng J.-F."/>
            <person name="Bruce D."/>
            <person name="Goodwin L."/>
            <person name="Pitluck S."/>
            <person name="Chertkov O."/>
            <person name="Detter J.C."/>
            <person name="Han C."/>
            <person name="Tapia R."/>
            <person name="Land M."/>
            <person name="Hauser L."/>
            <person name="Jeffries C."/>
            <person name="Kyrpides N."/>
            <person name="Ivanova N."/>
            <person name="Mikhailova N."/>
            <person name="Brumm P."/>
            <person name="Mead D."/>
            <person name="Woyke T."/>
        </authorList>
    </citation>
    <scope>NUCLEOTIDE SEQUENCE [LARGE SCALE GENOMIC DNA]</scope>
    <source>
        <strain evidence="1">DSM 2522</strain>
    </source>
</reference>
<dbReference type="AlphaFoldDB" id="E6TW81"/>
<proteinExistence type="predicted"/>
<dbReference type="Proteomes" id="UP000001401">
    <property type="component" value="Chromosome"/>
</dbReference>
<evidence type="ECO:0000313" key="1">
    <source>
        <dbReference type="EMBL" id="ADU31037.1"/>
    </source>
</evidence>